<dbReference type="AlphaFoldDB" id="A0A4D7CVB1"/>
<dbReference type="RefSeq" id="WP_136953025.1">
    <property type="nucleotide sequence ID" value="NZ_CP039712.1"/>
</dbReference>
<feature type="transmembrane region" description="Helical" evidence="1">
    <location>
        <begin position="174"/>
        <end position="192"/>
    </location>
</feature>
<sequence>MKGIIGLSYNLGLLLCRAVYLQVLFVIYCLRGGVVLGLFPSLYGMFKVINQLINGDISTYQDMKVAYKEAYREEFKASNSVGYILLGLVAFLSFDLAISKRFIQQPIIHGALLLLMIMTIGTILYSFPVLIRYNLTIKQVITQSFLMFISNIVEAVAIVISFLLMPIIFAFSPILIILVGLPALVFIVLFFSKQGIIKTEARFDNYENG</sequence>
<proteinExistence type="predicted"/>
<accession>A0A4D7CVB1</accession>
<reference evidence="2 3" key="1">
    <citation type="submission" date="2019-04" db="EMBL/GenBank/DDBJ databases">
        <title>Vagococcus sp. nov., isolated from faeces of yaks (Bos grunniens).</title>
        <authorList>
            <person name="Ge Y."/>
        </authorList>
    </citation>
    <scope>NUCLEOTIDE SEQUENCE [LARGE SCALE GENOMIC DNA]</scope>
    <source>
        <strain evidence="2 3">MN-17</strain>
    </source>
</reference>
<dbReference type="EMBL" id="CP039712">
    <property type="protein sequence ID" value="QCI86190.1"/>
    <property type="molecule type" value="Genomic_DNA"/>
</dbReference>
<name>A0A4D7CVB1_9ENTE</name>
<feature type="transmembrane region" description="Helical" evidence="1">
    <location>
        <begin position="20"/>
        <end position="43"/>
    </location>
</feature>
<dbReference type="InterPro" id="IPR006938">
    <property type="entry name" value="DUF624"/>
</dbReference>
<gene>
    <name evidence="2" type="ORF">FA707_04080</name>
</gene>
<feature type="transmembrane region" description="Helical" evidence="1">
    <location>
        <begin position="145"/>
        <end position="168"/>
    </location>
</feature>
<keyword evidence="1" id="KW-0812">Transmembrane</keyword>
<organism evidence="2 3">
    <name type="scientific">Vagococcus zengguangii</name>
    <dbReference type="NCBI Taxonomy" id="2571750"/>
    <lineage>
        <taxon>Bacteria</taxon>
        <taxon>Bacillati</taxon>
        <taxon>Bacillota</taxon>
        <taxon>Bacilli</taxon>
        <taxon>Lactobacillales</taxon>
        <taxon>Enterococcaceae</taxon>
        <taxon>Vagococcus</taxon>
    </lineage>
</organism>
<dbReference type="Proteomes" id="UP000298615">
    <property type="component" value="Chromosome"/>
</dbReference>
<evidence type="ECO:0000313" key="3">
    <source>
        <dbReference type="Proteomes" id="UP000298615"/>
    </source>
</evidence>
<keyword evidence="1" id="KW-0472">Membrane</keyword>
<dbReference type="KEGG" id="vao:FA707_04080"/>
<dbReference type="Pfam" id="PF04854">
    <property type="entry name" value="DUF624"/>
    <property type="match status" value="1"/>
</dbReference>
<feature type="transmembrane region" description="Helical" evidence="1">
    <location>
        <begin position="81"/>
        <end position="99"/>
    </location>
</feature>
<feature type="transmembrane region" description="Helical" evidence="1">
    <location>
        <begin position="111"/>
        <end position="133"/>
    </location>
</feature>
<evidence type="ECO:0000313" key="2">
    <source>
        <dbReference type="EMBL" id="QCI86190.1"/>
    </source>
</evidence>
<keyword evidence="1" id="KW-1133">Transmembrane helix</keyword>
<evidence type="ECO:0000256" key="1">
    <source>
        <dbReference type="SAM" id="Phobius"/>
    </source>
</evidence>
<protein>
    <submittedName>
        <fullName evidence="2">DUF624 domain-containing protein</fullName>
    </submittedName>
</protein>
<keyword evidence="3" id="KW-1185">Reference proteome</keyword>